<evidence type="ECO:0000313" key="1">
    <source>
        <dbReference type="EMBL" id="GMS95546.1"/>
    </source>
</evidence>
<organism evidence="1 2">
    <name type="scientific">Pristionchus entomophagus</name>
    <dbReference type="NCBI Taxonomy" id="358040"/>
    <lineage>
        <taxon>Eukaryota</taxon>
        <taxon>Metazoa</taxon>
        <taxon>Ecdysozoa</taxon>
        <taxon>Nematoda</taxon>
        <taxon>Chromadorea</taxon>
        <taxon>Rhabditida</taxon>
        <taxon>Rhabditina</taxon>
        <taxon>Diplogasteromorpha</taxon>
        <taxon>Diplogasteroidea</taxon>
        <taxon>Neodiplogasteridae</taxon>
        <taxon>Pristionchus</taxon>
    </lineage>
</organism>
<gene>
    <name evidence="1" type="ORF">PENTCL1PPCAC_17721</name>
</gene>
<evidence type="ECO:0000313" key="2">
    <source>
        <dbReference type="Proteomes" id="UP001432027"/>
    </source>
</evidence>
<accession>A0AAV5TMH7</accession>
<proteinExistence type="predicted"/>
<protein>
    <recommendedName>
        <fullName evidence="3">F-box domain-containing protein</fullName>
    </recommendedName>
</protein>
<dbReference type="EMBL" id="BTSX01000004">
    <property type="protein sequence ID" value="GMS95546.1"/>
    <property type="molecule type" value="Genomic_DNA"/>
</dbReference>
<feature type="non-terminal residue" evidence="1">
    <location>
        <position position="1"/>
    </location>
</feature>
<evidence type="ECO:0008006" key="3">
    <source>
        <dbReference type="Google" id="ProtNLM"/>
    </source>
</evidence>
<reference evidence="1" key="1">
    <citation type="submission" date="2023-10" db="EMBL/GenBank/DDBJ databases">
        <title>Genome assembly of Pristionchus species.</title>
        <authorList>
            <person name="Yoshida K."/>
            <person name="Sommer R.J."/>
        </authorList>
    </citation>
    <scope>NUCLEOTIDE SEQUENCE</scope>
    <source>
        <strain evidence="1">RS0144</strain>
    </source>
</reference>
<keyword evidence="2" id="KW-1185">Reference proteome</keyword>
<dbReference type="Proteomes" id="UP001432027">
    <property type="component" value="Unassembled WGS sequence"/>
</dbReference>
<dbReference type="AlphaFoldDB" id="A0AAV5TMH7"/>
<comment type="caution">
    <text evidence="1">The sequence shown here is derived from an EMBL/GenBank/DDBJ whole genome shotgun (WGS) entry which is preliminary data.</text>
</comment>
<name>A0AAV5TMH7_9BILA</name>
<sequence>TRFLLQYRFSLEGGCLINLLLCPSIFLSFSPIPSILHTPFPISSNFPSNHLPSSLLLFSLRNKFKSLTKLSEMPSISTSIGFKIKKLRSLFLSTQRRIKNEIETTESTTIALLDTDYEEIEYIPPRPLLSIPVILIRSLTKTRFEMVGEALESIYTKINEEVPCTNLKKGVVIAHNESAYGVGRAIASFVSSITQLWLDSKVNSEFVRGLTDAFVDCDTTERLSLTQLTVVSNDNDDHIDSISRLILLTRKSLRSIRLRRVLVSEIDSACFLWNSIGQCRHLENVEYEPRRKDRISRSFIINALDGKRLDSLILSSVDDLTVTDLISIASTNGLSQLRVKGSLLNPSTLINDHFNRTLSNLDTLLIHIDTNFSLYDSLERSSLLILLSALKESAVLEVVHGAISNPTQVAKIISYWLHLSDETERVVHLKVEGIDQEIQDSAVGRLMRKVESVQRVGWTSHQLILSNNKGQVSLLDCATLFGDE</sequence>